<dbReference type="RefSeq" id="WP_117416695.1">
    <property type="nucleotide sequence ID" value="NZ_BRPJ01000033.1"/>
</dbReference>
<dbReference type="GO" id="GO:0009346">
    <property type="term" value="C:ATP-independent citrate lyase complex"/>
    <property type="evidence" value="ECO:0007669"/>
    <property type="project" value="UniProtKB-UniRule"/>
</dbReference>
<dbReference type="InterPro" id="IPR037171">
    <property type="entry name" value="NagB/RpiA_transferase-like"/>
</dbReference>
<dbReference type="SUPFAM" id="SSF100950">
    <property type="entry name" value="NagB/RpiA/CoA transferase-like"/>
    <property type="match status" value="2"/>
</dbReference>
<dbReference type="PIRSF" id="PIRSF009451">
    <property type="entry name" value="Citrt_lyas_alpha"/>
    <property type="match status" value="1"/>
</dbReference>
<evidence type="ECO:0000313" key="4">
    <source>
        <dbReference type="Proteomes" id="UP000260680"/>
    </source>
</evidence>
<dbReference type="AlphaFoldDB" id="A0A3E2NDW1"/>
<organism evidence="3 4">
    <name type="scientific">Lacrimispora amygdalina</name>
    <dbReference type="NCBI Taxonomy" id="253257"/>
    <lineage>
        <taxon>Bacteria</taxon>
        <taxon>Bacillati</taxon>
        <taxon>Bacillota</taxon>
        <taxon>Clostridia</taxon>
        <taxon>Lachnospirales</taxon>
        <taxon>Lachnospiraceae</taxon>
        <taxon>Lacrimispora</taxon>
    </lineage>
</organism>
<comment type="catalytic activity">
    <reaction evidence="1">
        <text>citrate + acetyl-CoA = (3S)-citryl-CoA + acetate</text>
        <dbReference type="Rhea" id="RHEA:19405"/>
        <dbReference type="ChEBI" id="CHEBI:16947"/>
        <dbReference type="ChEBI" id="CHEBI:30089"/>
        <dbReference type="ChEBI" id="CHEBI:57288"/>
        <dbReference type="ChEBI" id="CHEBI:57321"/>
        <dbReference type="EC" id="2.8.3.10"/>
    </reaction>
</comment>
<evidence type="ECO:0000313" key="2">
    <source>
        <dbReference type="EMBL" id="GLB29976.1"/>
    </source>
</evidence>
<evidence type="ECO:0000313" key="3">
    <source>
        <dbReference type="EMBL" id="RFZ79185.1"/>
    </source>
</evidence>
<dbReference type="EMBL" id="BRPJ01000033">
    <property type="protein sequence ID" value="GLB29976.1"/>
    <property type="molecule type" value="Genomic_DNA"/>
</dbReference>
<dbReference type="Gene3D" id="3.40.1080.10">
    <property type="entry name" value="Glutaconate Coenzyme A-transferase"/>
    <property type="match status" value="2"/>
</dbReference>
<keyword evidence="5" id="KW-1185">Reference proteome</keyword>
<keyword evidence="1 3" id="KW-0456">Lyase</keyword>
<reference evidence="3 4" key="1">
    <citation type="submission" date="2018-07" db="EMBL/GenBank/DDBJ databases">
        <title>New species, Clostridium PI-S10-A1B.</title>
        <authorList>
            <person name="Krishna G."/>
            <person name="Summeta K."/>
            <person name="Shikha S."/>
            <person name="Prabhu P.B."/>
            <person name="Suresh K."/>
        </authorList>
    </citation>
    <scope>NUCLEOTIDE SEQUENCE [LARGE SCALE GENOMIC DNA]</scope>
    <source>
        <strain evidence="3 4">PI-S10-A1B</strain>
    </source>
</reference>
<keyword evidence="1" id="KW-0963">Cytoplasm</keyword>
<dbReference type="InterPro" id="IPR006472">
    <property type="entry name" value="Citrate_lyase_asu"/>
</dbReference>
<keyword evidence="1 3" id="KW-0808">Transferase</keyword>
<dbReference type="GO" id="GO:0005737">
    <property type="term" value="C:cytoplasm"/>
    <property type="evidence" value="ECO:0007669"/>
    <property type="project" value="UniProtKB-SubCell"/>
</dbReference>
<dbReference type="OrthoDB" id="9767643at2"/>
<gene>
    <name evidence="3" type="primary">citF</name>
    <name evidence="3" type="ORF">DS742_09135</name>
    <name evidence="2" type="ORF">LAD12857_18990</name>
</gene>
<dbReference type="GO" id="GO:0008814">
    <property type="term" value="F:citrate CoA-transferase activity"/>
    <property type="evidence" value="ECO:0007669"/>
    <property type="project" value="UniProtKB-UniRule"/>
</dbReference>
<accession>A0A3E2NDW1</accession>
<sequence length="520" mass="56572">MINAVGREIPEEILKITGKEPFKGNHYFDGYEYKKDGPSTRCVINSEGSKLVENIHEVLVKCGIQDGMTLGFHHHFRDGDYVVNMVMEEIHNMGIKDITICASSLGKAHDKLVEYIEDGTITNIQSSGVRGKIGRAISEGKLKGLAVMRSHGGRVRAIETGEVRIDIAFIGAPTCDDYGNCRGIGGKSDCGVLSYSMVDADYADKVVAITDCLVPFPNFPAHISMTKVDYVVVVDQIGNPDKIATGAAKPTTDMRKLMMADYCTQFVVNTPYFKDGFSYQTGVGGASIASTISLSKIMKERNIRMKFGVGGLTKPMCDLLENNQVDALLDTQDFDLNAVESVINPRHFRISAGEYADPFNKGAVVNKLDFVILAALEVDVNFNCNVVVGSDGIITGAQGGHPDTAAGAKCTIVIAPLLQGRIPAICTDVTTVTTPGESIDVVITDYGIAINPRRQDLIDCMKNVDLPFKTIEELRDIAYSIVGEPERVQFDDKVVGIIESRDGTVMDVVRKIKKFEFSGE</sequence>
<evidence type="ECO:0000256" key="1">
    <source>
        <dbReference type="PIRNR" id="PIRNR009451"/>
    </source>
</evidence>
<dbReference type="Proteomes" id="UP000260680">
    <property type="component" value="Unassembled WGS sequence"/>
</dbReference>
<evidence type="ECO:0000313" key="5">
    <source>
        <dbReference type="Proteomes" id="UP001419084"/>
    </source>
</evidence>
<proteinExistence type="predicted"/>
<protein>
    <recommendedName>
        <fullName evidence="1">Citrate lyase alpha chain</fullName>
        <shortName evidence="1">Citrase alpha chain</shortName>
        <ecNumber evidence="1">2.8.3.10</ecNumber>
        <ecNumber evidence="1">4.1.3.6</ecNumber>
    </recommendedName>
    <alternativeName>
        <fullName evidence="1">Citrate (pro-3S)-lyase alpha chain</fullName>
    </alternativeName>
    <alternativeName>
        <fullName evidence="1">Citrate CoA-transferase subunit</fullName>
    </alternativeName>
</protein>
<comment type="caution">
    <text evidence="3">The sequence shown here is derived from an EMBL/GenBank/DDBJ whole genome shotgun (WGS) entry which is preliminary data.</text>
</comment>
<dbReference type="EC" id="2.8.3.10" evidence="1"/>
<dbReference type="PANTHER" id="PTHR40596">
    <property type="entry name" value="CITRATE LYASE ALPHA CHAIN"/>
    <property type="match status" value="1"/>
</dbReference>
<name>A0A3E2NDW1_9FIRM</name>
<dbReference type="GO" id="GO:0006084">
    <property type="term" value="P:acetyl-CoA metabolic process"/>
    <property type="evidence" value="ECO:0007669"/>
    <property type="project" value="UniProtKB-UniRule"/>
</dbReference>
<comment type="subcellular location">
    <subcellularLocation>
        <location evidence="1">Cytoplasm</location>
    </subcellularLocation>
</comment>
<dbReference type="EMBL" id="QOHO01000026">
    <property type="protein sequence ID" value="RFZ79185.1"/>
    <property type="molecule type" value="Genomic_DNA"/>
</dbReference>
<reference evidence="2 5" key="2">
    <citation type="journal article" date="2024" name="Int. J. Syst. Evol. Microbiol.">
        <title>Lacrimispora brassicae sp. nov. isolated from fermented cabbage, and proposal of Clostridium indicum Gundawar et al. 2019 and Clostridium methoxybenzovorans Mechichi et al. 1999 as heterotypic synonyms of Lacrimispora amygdalina (Parshina et al. 2003) Haas and Blanchard 2020 and Lacrimispora indolis (McClung and McCoy 1957) Haas and Blanchard 2020, respectively.</title>
        <authorList>
            <person name="Kobayashi H."/>
            <person name="Tanizawa Y."/>
            <person name="Sakamoto M."/>
            <person name="Ohkuma M."/>
            <person name="Tohno M."/>
        </authorList>
    </citation>
    <scope>NUCLEOTIDE SEQUENCE [LARGE SCALE GENOMIC DNA]</scope>
    <source>
        <strain evidence="2 5">DSM 12857</strain>
    </source>
</reference>
<dbReference type="PANTHER" id="PTHR40596:SF1">
    <property type="entry name" value="CITRATE LYASE ALPHA CHAIN"/>
    <property type="match status" value="1"/>
</dbReference>
<dbReference type="Pfam" id="PF04223">
    <property type="entry name" value="CitF"/>
    <property type="match status" value="1"/>
</dbReference>
<dbReference type="EC" id="4.1.3.6" evidence="1"/>
<dbReference type="GO" id="GO:0008815">
    <property type="term" value="F:citrate (pro-3S)-lyase activity"/>
    <property type="evidence" value="ECO:0007669"/>
    <property type="project" value="UniProtKB-UniRule"/>
</dbReference>
<dbReference type="Proteomes" id="UP001419084">
    <property type="component" value="Unassembled WGS sequence"/>
</dbReference>
<comment type="catalytic activity">
    <reaction evidence="1">
        <text>citrate = oxaloacetate + acetate</text>
        <dbReference type="Rhea" id="RHEA:10760"/>
        <dbReference type="ChEBI" id="CHEBI:16452"/>
        <dbReference type="ChEBI" id="CHEBI:16947"/>
        <dbReference type="ChEBI" id="CHEBI:30089"/>
        <dbReference type="EC" id="4.1.3.6"/>
    </reaction>
</comment>
<dbReference type="NCBIfam" id="TIGR01584">
    <property type="entry name" value="citF"/>
    <property type="match status" value="1"/>
</dbReference>